<sequence length="195" mass="21842">MARPVDPGRKREVLDLAVGFLAENGLSGLTLRKLASSMGVSTNTLSYQFGSKEGLVEAALARARSSSLDMLDGLRAENPEITVAESVRQLWWWWREEPSRFAFPRLNMEAMMTANEADLAPGKRPELLSFWVAYFAKRLEQEGHSEESAIDHATLLLDTLTGLVMDIISTEDHARVDRTLDLLARILEPKYANDH</sequence>
<dbReference type="Gene3D" id="1.10.357.10">
    <property type="entry name" value="Tetracycline Repressor, domain 2"/>
    <property type="match status" value="1"/>
</dbReference>
<keyword evidence="7" id="KW-1185">Reference proteome</keyword>
<dbReference type="SUPFAM" id="SSF46689">
    <property type="entry name" value="Homeodomain-like"/>
    <property type="match status" value="1"/>
</dbReference>
<reference evidence="6 7" key="2">
    <citation type="journal article" date="2022" name="Arch. Microbiol.">
        <title>Rhodococcus pseudokoreensis sp. nov. isolated from the rhizosphere of young M26 apple rootstocks.</title>
        <authorList>
            <person name="Kampfer P."/>
            <person name="Glaeser S.P."/>
            <person name="Blom J."/>
            <person name="Wolf J."/>
            <person name="Benning S."/>
            <person name="Schloter M."/>
            <person name="Neumann-Schaal M."/>
        </authorList>
    </citation>
    <scope>NUCLEOTIDE SEQUENCE [LARGE SCALE GENOMIC DNA]</scope>
    <source>
        <strain evidence="6 7">R79</strain>
    </source>
</reference>
<evidence type="ECO:0000259" key="5">
    <source>
        <dbReference type="PROSITE" id="PS50977"/>
    </source>
</evidence>
<feature type="DNA-binding region" description="H-T-H motif" evidence="4">
    <location>
        <begin position="30"/>
        <end position="49"/>
    </location>
</feature>
<keyword evidence="1" id="KW-0805">Transcription regulation</keyword>
<dbReference type="PRINTS" id="PR00455">
    <property type="entry name" value="HTHTETR"/>
</dbReference>
<keyword evidence="3" id="KW-0804">Transcription</keyword>
<proteinExistence type="predicted"/>
<gene>
    <name evidence="6" type="ORF">JWS13_18810</name>
</gene>
<protein>
    <submittedName>
        <fullName evidence="6">TetR/AcrR family transcriptional regulator</fullName>
    </submittedName>
</protein>
<evidence type="ECO:0000256" key="4">
    <source>
        <dbReference type="PROSITE-ProRule" id="PRU00335"/>
    </source>
</evidence>
<evidence type="ECO:0000256" key="2">
    <source>
        <dbReference type="ARBA" id="ARBA00023125"/>
    </source>
</evidence>
<accession>A0A974W3X6</accession>
<dbReference type="RefSeq" id="WP_206006962.1">
    <property type="nucleotide sequence ID" value="NZ_CP070619.1"/>
</dbReference>
<dbReference type="PROSITE" id="PS50977">
    <property type="entry name" value="HTH_TETR_2"/>
    <property type="match status" value="1"/>
</dbReference>
<evidence type="ECO:0000256" key="1">
    <source>
        <dbReference type="ARBA" id="ARBA00023015"/>
    </source>
</evidence>
<dbReference type="Pfam" id="PF00440">
    <property type="entry name" value="TetR_N"/>
    <property type="match status" value="1"/>
</dbReference>
<evidence type="ECO:0000313" key="7">
    <source>
        <dbReference type="Proteomes" id="UP000662986"/>
    </source>
</evidence>
<dbReference type="PANTHER" id="PTHR30055">
    <property type="entry name" value="HTH-TYPE TRANSCRIPTIONAL REGULATOR RUTR"/>
    <property type="match status" value="1"/>
</dbReference>
<dbReference type="InterPro" id="IPR050109">
    <property type="entry name" value="HTH-type_TetR-like_transc_reg"/>
</dbReference>
<reference evidence="6 7" key="1">
    <citation type="journal article" date="2021" name="Microbiol. Resour. Announc.">
        <title>Complete Genome Sequences of Two Rhodococcus sp. Strains with Large and Linear Chromosomes, Isolated from Apple Rhizosphere.</title>
        <authorList>
            <person name="Benning S."/>
            <person name="Brugnone N."/>
            <person name="Siani R."/>
            <person name="Kublik S."/>
            <person name="Schloter M."/>
            <person name="Rad V."/>
        </authorList>
    </citation>
    <scope>NUCLEOTIDE SEQUENCE [LARGE SCALE GENOMIC DNA]</scope>
    <source>
        <strain evidence="6 7">R79</strain>
    </source>
</reference>
<dbReference type="InterPro" id="IPR001647">
    <property type="entry name" value="HTH_TetR"/>
</dbReference>
<evidence type="ECO:0000256" key="3">
    <source>
        <dbReference type="ARBA" id="ARBA00023163"/>
    </source>
</evidence>
<keyword evidence="2 4" id="KW-0238">DNA-binding</keyword>
<dbReference type="PANTHER" id="PTHR30055:SF234">
    <property type="entry name" value="HTH-TYPE TRANSCRIPTIONAL REGULATOR BETI"/>
    <property type="match status" value="1"/>
</dbReference>
<organism evidence="6 7">
    <name type="scientific">Rhodococcus pseudokoreensis</name>
    <dbReference type="NCBI Taxonomy" id="2811421"/>
    <lineage>
        <taxon>Bacteria</taxon>
        <taxon>Bacillati</taxon>
        <taxon>Actinomycetota</taxon>
        <taxon>Actinomycetes</taxon>
        <taxon>Mycobacteriales</taxon>
        <taxon>Nocardiaceae</taxon>
        <taxon>Rhodococcus</taxon>
    </lineage>
</organism>
<dbReference type="EMBL" id="CP070619">
    <property type="protein sequence ID" value="QSE90529.1"/>
    <property type="molecule type" value="Genomic_DNA"/>
</dbReference>
<name>A0A974W3X6_9NOCA</name>
<evidence type="ECO:0000313" key="6">
    <source>
        <dbReference type="EMBL" id="QSE90529.1"/>
    </source>
</evidence>
<feature type="domain" description="HTH tetR-type" evidence="5">
    <location>
        <begin position="7"/>
        <end position="67"/>
    </location>
</feature>
<dbReference type="Proteomes" id="UP000662986">
    <property type="component" value="Chromosome"/>
</dbReference>
<dbReference type="InterPro" id="IPR009057">
    <property type="entry name" value="Homeodomain-like_sf"/>
</dbReference>